<dbReference type="AlphaFoldDB" id="A0A2P8DZ78"/>
<keyword evidence="2" id="KW-0472">Membrane</keyword>
<name>A0A2P8DZ78_9ACTN</name>
<sequence>MGERVQRLWPSLVALLGTVAVVLGLLWVFDGDVTDSTPDDVAADGGGGPAEGGDAGGEAGTSTPSPSDGASAGADGSTGGPGGGEPTEPVDSPSTAPEELREPVGIANQTDVEGLEEYARDRLQDGGWEVPAVSGFEGNVPETTVYYPEGQEEAAEALSAQFPEVGRIRPTFDGVNQTRLVIVLVDDYVDEVGEPE</sequence>
<feature type="compositionally biased region" description="Gly residues" evidence="1">
    <location>
        <begin position="76"/>
        <end position="85"/>
    </location>
</feature>
<feature type="compositionally biased region" description="Low complexity" evidence="1">
    <location>
        <begin position="60"/>
        <end position="75"/>
    </location>
</feature>
<evidence type="ECO:0000256" key="2">
    <source>
        <dbReference type="SAM" id="Phobius"/>
    </source>
</evidence>
<dbReference type="Gene3D" id="3.30.70.2390">
    <property type="match status" value="1"/>
</dbReference>
<feature type="transmembrane region" description="Helical" evidence="2">
    <location>
        <begin position="12"/>
        <end position="29"/>
    </location>
</feature>
<organism evidence="4 5">
    <name type="scientific">Haloactinopolyspora alba</name>
    <dbReference type="NCBI Taxonomy" id="648780"/>
    <lineage>
        <taxon>Bacteria</taxon>
        <taxon>Bacillati</taxon>
        <taxon>Actinomycetota</taxon>
        <taxon>Actinomycetes</taxon>
        <taxon>Jiangellales</taxon>
        <taxon>Jiangellaceae</taxon>
        <taxon>Haloactinopolyspora</taxon>
    </lineage>
</organism>
<keyword evidence="2" id="KW-0812">Transmembrane</keyword>
<reference evidence="4 5" key="1">
    <citation type="submission" date="2018-03" db="EMBL/GenBank/DDBJ databases">
        <title>Genomic Encyclopedia of Archaeal and Bacterial Type Strains, Phase II (KMG-II): from individual species to whole genera.</title>
        <authorList>
            <person name="Goeker M."/>
        </authorList>
    </citation>
    <scope>NUCLEOTIDE SEQUENCE [LARGE SCALE GENOMIC DNA]</scope>
    <source>
        <strain evidence="4 5">DSM 45211</strain>
    </source>
</reference>
<feature type="domain" description="LytR/CpsA/Psr regulator C-terminal" evidence="3">
    <location>
        <begin position="104"/>
        <end position="188"/>
    </location>
</feature>
<feature type="region of interest" description="Disordered" evidence="1">
    <location>
        <begin position="38"/>
        <end position="106"/>
    </location>
</feature>
<gene>
    <name evidence="4" type="ORF">CLV30_110179</name>
</gene>
<dbReference type="EMBL" id="PYGE01000010">
    <property type="protein sequence ID" value="PSL02524.1"/>
    <property type="molecule type" value="Genomic_DNA"/>
</dbReference>
<evidence type="ECO:0000256" key="1">
    <source>
        <dbReference type="SAM" id="MobiDB-lite"/>
    </source>
</evidence>
<dbReference type="RefSeq" id="WP_129711044.1">
    <property type="nucleotide sequence ID" value="NZ_PYGE01000010.1"/>
</dbReference>
<evidence type="ECO:0000259" key="3">
    <source>
        <dbReference type="Pfam" id="PF13399"/>
    </source>
</evidence>
<dbReference type="InterPro" id="IPR027381">
    <property type="entry name" value="LytR/CpsA/Psr_C"/>
</dbReference>
<protein>
    <submittedName>
        <fullName evidence="4">LytR cell envelope-related transcriptional attenuator</fullName>
    </submittedName>
</protein>
<dbReference type="Proteomes" id="UP000243528">
    <property type="component" value="Unassembled WGS sequence"/>
</dbReference>
<dbReference type="Pfam" id="PF13399">
    <property type="entry name" value="LytR_C"/>
    <property type="match status" value="1"/>
</dbReference>
<proteinExistence type="predicted"/>
<accession>A0A2P8DZ78</accession>
<dbReference type="OrthoDB" id="4350621at2"/>
<evidence type="ECO:0000313" key="4">
    <source>
        <dbReference type="EMBL" id="PSL02524.1"/>
    </source>
</evidence>
<evidence type="ECO:0000313" key="5">
    <source>
        <dbReference type="Proteomes" id="UP000243528"/>
    </source>
</evidence>
<keyword evidence="5" id="KW-1185">Reference proteome</keyword>
<keyword evidence="2" id="KW-1133">Transmembrane helix</keyword>
<comment type="caution">
    <text evidence="4">The sequence shown here is derived from an EMBL/GenBank/DDBJ whole genome shotgun (WGS) entry which is preliminary data.</text>
</comment>
<feature type="compositionally biased region" description="Gly residues" evidence="1">
    <location>
        <begin position="44"/>
        <end position="59"/>
    </location>
</feature>